<dbReference type="PANTHER" id="PTHR11538">
    <property type="entry name" value="PHENYLALANYL-TRNA SYNTHETASE"/>
    <property type="match status" value="1"/>
</dbReference>
<name>A0AAV9XHA1_9PEZI</name>
<gene>
    <name evidence="3" type="ORF">TWF694_007289</name>
</gene>
<sequence>MKLSPFATRVVGVVILPTQISSSQHHHLTPPSPRSTTSARPNRSLKRIQNQNKHAMKHKKPDKRRSKPSAPLKPHHRSKITKSQSKPKPKSKQIHTQNTKPIIPFTPTSSLLLIGEGDFSFTNSLINTPHISPTAILTTTTNESEPSTLQKYPHSEPTITTLKSSHHKLLFNIDVTKKYPKAITSKRYDGIIFNFPHIGGLSTHLDRQIRGNQELLLSFFKNSVPLLSDTGSIIVTLFEGLPYSQWNTRELAKSCGLACSRSFKFDGSVYVGYKHMRTIGARDRDGDWKGEERGARSFIFEVADKKRKPKNDTKQLKKGRDSKDVKGRKDEVSTDEDDNDDEEDEE</sequence>
<dbReference type="Proteomes" id="UP001365542">
    <property type="component" value="Unassembled WGS sequence"/>
</dbReference>
<evidence type="ECO:0000313" key="4">
    <source>
        <dbReference type="Proteomes" id="UP001365542"/>
    </source>
</evidence>
<feature type="region of interest" description="Disordered" evidence="1">
    <location>
        <begin position="306"/>
        <end position="346"/>
    </location>
</feature>
<dbReference type="PANTHER" id="PTHR11538:SF26">
    <property type="entry name" value="FERREDOXIN-FOLD ANTICODON-BINDING DOMAIN-CONTAINING PROTEIN 1"/>
    <property type="match status" value="1"/>
</dbReference>
<accession>A0AAV9XHA1</accession>
<dbReference type="AlphaFoldDB" id="A0AAV9XHA1"/>
<dbReference type="InterPro" id="IPR019446">
    <property type="entry name" value="BMT5-like"/>
</dbReference>
<feature type="domain" description="25S rRNA (uridine-N(3))-methyltransferase BMT5-like" evidence="2">
    <location>
        <begin position="112"/>
        <end position="277"/>
    </location>
</feature>
<dbReference type="EMBL" id="JAVHJO010000003">
    <property type="protein sequence ID" value="KAK6541480.1"/>
    <property type="molecule type" value="Genomic_DNA"/>
</dbReference>
<feature type="compositionally biased region" description="Basic residues" evidence="1">
    <location>
        <begin position="54"/>
        <end position="93"/>
    </location>
</feature>
<dbReference type="GO" id="GO:0070042">
    <property type="term" value="F:rRNA (uridine-N3-)-methyltransferase activity"/>
    <property type="evidence" value="ECO:0007669"/>
    <property type="project" value="InterPro"/>
</dbReference>
<dbReference type="Pfam" id="PF10354">
    <property type="entry name" value="BMT5-like"/>
    <property type="match status" value="1"/>
</dbReference>
<organism evidence="3 4">
    <name type="scientific">Orbilia ellipsospora</name>
    <dbReference type="NCBI Taxonomy" id="2528407"/>
    <lineage>
        <taxon>Eukaryota</taxon>
        <taxon>Fungi</taxon>
        <taxon>Dikarya</taxon>
        <taxon>Ascomycota</taxon>
        <taxon>Pezizomycotina</taxon>
        <taxon>Orbiliomycetes</taxon>
        <taxon>Orbiliales</taxon>
        <taxon>Orbiliaceae</taxon>
        <taxon>Orbilia</taxon>
    </lineage>
</organism>
<protein>
    <recommendedName>
        <fullName evidence="2">25S rRNA (uridine-N(3))-methyltransferase BMT5-like domain-containing protein</fullName>
    </recommendedName>
</protein>
<feature type="compositionally biased region" description="Acidic residues" evidence="1">
    <location>
        <begin position="333"/>
        <end position="346"/>
    </location>
</feature>
<dbReference type="GO" id="GO:0070475">
    <property type="term" value="P:rRNA base methylation"/>
    <property type="evidence" value="ECO:0007669"/>
    <property type="project" value="InterPro"/>
</dbReference>
<feature type="compositionally biased region" description="Basic and acidic residues" evidence="1">
    <location>
        <begin position="310"/>
        <end position="332"/>
    </location>
</feature>
<evidence type="ECO:0000256" key="1">
    <source>
        <dbReference type="SAM" id="MobiDB-lite"/>
    </source>
</evidence>
<evidence type="ECO:0000259" key="2">
    <source>
        <dbReference type="Pfam" id="PF10354"/>
    </source>
</evidence>
<dbReference type="GO" id="GO:0005737">
    <property type="term" value="C:cytoplasm"/>
    <property type="evidence" value="ECO:0007669"/>
    <property type="project" value="TreeGrafter"/>
</dbReference>
<proteinExistence type="predicted"/>
<feature type="region of interest" description="Disordered" evidence="1">
    <location>
        <begin position="21"/>
        <end position="102"/>
    </location>
</feature>
<evidence type="ECO:0000313" key="3">
    <source>
        <dbReference type="EMBL" id="KAK6541480.1"/>
    </source>
</evidence>
<comment type="caution">
    <text evidence="3">The sequence shown here is derived from an EMBL/GenBank/DDBJ whole genome shotgun (WGS) entry which is preliminary data.</text>
</comment>
<reference evidence="3 4" key="1">
    <citation type="submission" date="2019-10" db="EMBL/GenBank/DDBJ databases">
        <authorList>
            <person name="Palmer J.M."/>
        </authorList>
    </citation>
    <scope>NUCLEOTIDE SEQUENCE [LARGE SCALE GENOMIC DNA]</scope>
    <source>
        <strain evidence="3 4">TWF694</strain>
    </source>
</reference>
<keyword evidence="4" id="KW-1185">Reference proteome</keyword>